<sequence>MGLGLFGTPIYLNIKCLVFSAFVIAVWFLPHPKFWQHSIVVGFLLASLAYVLLAWYDFIFDCNDQLRPTFLGWLTGWAKPARYSKEFNELPLKFKKVVRAVDIVVLVVLLGLAFSPYVLK</sequence>
<organism evidence="2">
    <name type="scientific">viral metagenome</name>
    <dbReference type="NCBI Taxonomy" id="1070528"/>
    <lineage>
        <taxon>unclassified sequences</taxon>
        <taxon>metagenomes</taxon>
        <taxon>organismal metagenomes</taxon>
    </lineage>
</organism>
<dbReference type="EMBL" id="MN740642">
    <property type="protein sequence ID" value="QHS79357.1"/>
    <property type="molecule type" value="Genomic_DNA"/>
</dbReference>
<accession>A0A6C0AHR6</accession>
<evidence type="ECO:0000256" key="1">
    <source>
        <dbReference type="SAM" id="Phobius"/>
    </source>
</evidence>
<proteinExistence type="predicted"/>
<name>A0A6C0AHR6_9ZZZZ</name>
<feature type="transmembrane region" description="Helical" evidence="1">
    <location>
        <begin position="12"/>
        <end position="29"/>
    </location>
</feature>
<dbReference type="AlphaFoldDB" id="A0A6C0AHR6"/>
<evidence type="ECO:0000313" key="2">
    <source>
        <dbReference type="EMBL" id="QHS79357.1"/>
    </source>
</evidence>
<keyword evidence="1" id="KW-0472">Membrane</keyword>
<keyword evidence="1" id="KW-1133">Transmembrane helix</keyword>
<feature type="transmembrane region" description="Helical" evidence="1">
    <location>
        <begin position="35"/>
        <end position="56"/>
    </location>
</feature>
<keyword evidence="1" id="KW-0812">Transmembrane</keyword>
<protein>
    <submittedName>
        <fullName evidence="2">Uncharacterized protein</fullName>
    </submittedName>
</protein>
<feature type="transmembrane region" description="Helical" evidence="1">
    <location>
        <begin position="100"/>
        <end position="119"/>
    </location>
</feature>
<reference evidence="2" key="1">
    <citation type="journal article" date="2020" name="Nature">
        <title>Giant virus diversity and host interactions through global metagenomics.</title>
        <authorList>
            <person name="Schulz F."/>
            <person name="Roux S."/>
            <person name="Paez-Espino D."/>
            <person name="Jungbluth S."/>
            <person name="Walsh D.A."/>
            <person name="Denef V.J."/>
            <person name="McMahon K.D."/>
            <person name="Konstantinidis K.T."/>
            <person name="Eloe-Fadrosh E.A."/>
            <person name="Kyrpides N.C."/>
            <person name="Woyke T."/>
        </authorList>
    </citation>
    <scope>NUCLEOTIDE SEQUENCE</scope>
    <source>
        <strain evidence="2">GVMAG-S-1035237-23</strain>
    </source>
</reference>